<evidence type="ECO:0000313" key="2">
    <source>
        <dbReference type="EMBL" id="CAF4337822.1"/>
    </source>
</evidence>
<gene>
    <name evidence="2" type="ORF">JBS370_LOCUS41515</name>
</gene>
<proteinExistence type="predicted"/>
<dbReference type="AlphaFoldDB" id="A0A820K4A0"/>
<evidence type="ECO:0000313" key="3">
    <source>
        <dbReference type="Proteomes" id="UP000663836"/>
    </source>
</evidence>
<sequence length="81" mass="9013">IRQMMCVDPNKRLTIAGVLEHPWLAGDHGNTARIERSMFSSSPTMKSMKRPACDEDTVMDADGTTPSTESNSNGRVKRVKY</sequence>
<comment type="caution">
    <text evidence="2">The sequence shown here is derived from an EMBL/GenBank/DDBJ whole genome shotgun (WGS) entry which is preliminary data.</text>
</comment>
<accession>A0A820K4A0</accession>
<dbReference type="SUPFAM" id="SSF56112">
    <property type="entry name" value="Protein kinase-like (PK-like)"/>
    <property type="match status" value="1"/>
</dbReference>
<feature type="region of interest" description="Disordered" evidence="1">
    <location>
        <begin position="56"/>
        <end position="81"/>
    </location>
</feature>
<feature type="non-terminal residue" evidence="2">
    <location>
        <position position="1"/>
    </location>
</feature>
<organism evidence="2 3">
    <name type="scientific">Rotaria sordida</name>
    <dbReference type="NCBI Taxonomy" id="392033"/>
    <lineage>
        <taxon>Eukaryota</taxon>
        <taxon>Metazoa</taxon>
        <taxon>Spiralia</taxon>
        <taxon>Gnathifera</taxon>
        <taxon>Rotifera</taxon>
        <taxon>Eurotatoria</taxon>
        <taxon>Bdelloidea</taxon>
        <taxon>Philodinida</taxon>
        <taxon>Philodinidae</taxon>
        <taxon>Rotaria</taxon>
    </lineage>
</organism>
<dbReference type="InterPro" id="IPR011009">
    <property type="entry name" value="Kinase-like_dom_sf"/>
</dbReference>
<protein>
    <submittedName>
        <fullName evidence="2">Uncharacterized protein</fullName>
    </submittedName>
</protein>
<name>A0A820K4A0_9BILA</name>
<reference evidence="2" key="1">
    <citation type="submission" date="2021-02" db="EMBL/GenBank/DDBJ databases">
        <authorList>
            <person name="Nowell W R."/>
        </authorList>
    </citation>
    <scope>NUCLEOTIDE SEQUENCE</scope>
</reference>
<dbReference type="Gene3D" id="1.10.510.10">
    <property type="entry name" value="Transferase(Phosphotransferase) domain 1"/>
    <property type="match status" value="1"/>
</dbReference>
<feature type="compositionally biased region" description="Polar residues" evidence="1">
    <location>
        <begin position="64"/>
        <end position="74"/>
    </location>
</feature>
<dbReference type="Proteomes" id="UP000663836">
    <property type="component" value="Unassembled WGS sequence"/>
</dbReference>
<dbReference type="EMBL" id="CAJOBD010046634">
    <property type="protein sequence ID" value="CAF4337822.1"/>
    <property type="molecule type" value="Genomic_DNA"/>
</dbReference>
<evidence type="ECO:0000256" key="1">
    <source>
        <dbReference type="SAM" id="MobiDB-lite"/>
    </source>
</evidence>